<keyword evidence="1" id="KW-0175">Coiled coil</keyword>
<dbReference type="STRING" id="398512.Bccel_1961"/>
<dbReference type="RefSeq" id="WP_036938207.1">
    <property type="nucleotide sequence ID" value="NZ_JQKC01000006.1"/>
</dbReference>
<evidence type="ECO:0000256" key="1">
    <source>
        <dbReference type="SAM" id="Coils"/>
    </source>
</evidence>
<accession>A0A0L6JLL6</accession>
<dbReference type="Pfam" id="PF09548">
    <property type="entry name" value="Spore_III_AB"/>
    <property type="match status" value="1"/>
</dbReference>
<dbReference type="InterPro" id="IPR014198">
    <property type="entry name" value="Spore_III_AB"/>
</dbReference>
<dbReference type="eggNOG" id="ENOG5032S0Q">
    <property type="taxonomic scope" value="Bacteria"/>
</dbReference>
<evidence type="ECO:0000313" key="3">
    <source>
        <dbReference type="EMBL" id="KNY26696.1"/>
    </source>
</evidence>
<dbReference type="Proteomes" id="UP000036923">
    <property type="component" value="Unassembled WGS sequence"/>
</dbReference>
<feature type="coiled-coil region" evidence="1">
    <location>
        <begin position="122"/>
        <end position="159"/>
    </location>
</feature>
<proteinExistence type="predicted"/>
<feature type="transmembrane region" description="Helical" evidence="2">
    <location>
        <begin position="6"/>
        <end position="23"/>
    </location>
</feature>
<organism evidence="3 4">
    <name type="scientific">Pseudobacteroides cellulosolvens ATCC 35603 = DSM 2933</name>
    <dbReference type="NCBI Taxonomy" id="398512"/>
    <lineage>
        <taxon>Bacteria</taxon>
        <taxon>Bacillati</taxon>
        <taxon>Bacillota</taxon>
        <taxon>Clostridia</taxon>
        <taxon>Eubacteriales</taxon>
        <taxon>Oscillospiraceae</taxon>
        <taxon>Pseudobacteroides</taxon>
    </lineage>
</organism>
<keyword evidence="2" id="KW-0812">Transmembrane</keyword>
<dbReference type="EMBL" id="LGTC01000001">
    <property type="protein sequence ID" value="KNY26696.1"/>
    <property type="molecule type" value="Genomic_DNA"/>
</dbReference>
<dbReference type="PIRSF" id="PIRSF021435">
    <property type="entry name" value="SpoIIIAB"/>
    <property type="match status" value="1"/>
</dbReference>
<gene>
    <name evidence="3" type="ORF">Bccel_1961</name>
</gene>
<sequence length="173" mass="19659">MLFKIIGSILILISSSFLGFYFSKECTRRPSELRELQRLLQMFENEISFLSSTVTEAFTKLSNYYESSTRLFFSGTAELLKDKNGINAFDAWEKAVKENIKKTALKKEDEAILLSFGKILGASDLEGQINNIRLTLTQLKMQEEKAEEVKEKNRTMYRNLGVLGGLAVVIVLI</sequence>
<evidence type="ECO:0000313" key="4">
    <source>
        <dbReference type="Proteomes" id="UP000036923"/>
    </source>
</evidence>
<keyword evidence="2" id="KW-1133">Transmembrane helix</keyword>
<dbReference type="AlphaFoldDB" id="A0A0L6JLL6"/>
<keyword evidence="4" id="KW-1185">Reference proteome</keyword>
<reference evidence="4" key="1">
    <citation type="submission" date="2015-07" db="EMBL/GenBank/DDBJ databases">
        <title>Near-Complete Genome Sequence of the Cellulolytic Bacterium Bacteroides (Pseudobacteroides) cellulosolvens ATCC 35603.</title>
        <authorList>
            <person name="Dassa B."/>
            <person name="Utturkar S.M."/>
            <person name="Klingeman D.M."/>
            <person name="Hurt R.A."/>
            <person name="Keller M."/>
            <person name="Xu J."/>
            <person name="Reddy Y.H.K."/>
            <person name="Borovok I."/>
            <person name="Grinberg I.R."/>
            <person name="Lamed R."/>
            <person name="Zhivin O."/>
            <person name="Bayer E.A."/>
            <person name="Brown S.D."/>
        </authorList>
    </citation>
    <scope>NUCLEOTIDE SEQUENCE [LARGE SCALE GENOMIC DNA]</scope>
    <source>
        <strain evidence="4">DSM 2933</strain>
    </source>
</reference>
<dbReference type="NCBIfam" id="TIGR02833">
    <property type="entry name" value="spore_III_AB"/>
    <property type="match status" value="1"/>
</dbReference>
<feature type="transmembrane region" description="Helical" evidence="2">
    <location>
        <begin position="155"/>
        <end position="172"/>
    </location>
</feature>
<evidence type="ECO:0000256" key="2">
    <source>
        <dbReference type="SAM" id="Phobius"/>
    </source>
</evidence>
<comment type="caution">
    <text evidence="3">The sequence shown here is derived from an EMBL/GenBank/DDBJ whole genome shotgun (WGS) entry which is preliminary data.</text>
</comment>
<name>A0A0L6JLL6_9FIRM</name>
<dbReference type="OrthoDB" id="1957909at2"/>
<keyword evidence="2" id="KW-0472">Membrane</keyword>
<protein>
    <submittedName>
        <fullName evidence="3">Stage III sporulation protein AB</fullName>
    </submittedName>
</protein>